<dbReference type="HOGENOM" id="CLU_271571_0_0_1"/>
<feature type="compositionally biased region" description="Basic and acidic residues" evidence="10">
    <location>
        <begin position="512"/>
        <end position="524"/>
    </location>
</feature>
<dbReference type="GO" id="GO:0000981">
    <property type="term" value="F:DNA-binding transcription factor activity, RNA polymerase II-specific"/>
    <property type="evidence" value="ECO:0007669"/>
    <property type="project" value="TreeGrafter"/>
</dbReference>
<dbReference type="Gene3D" id="4.10.320.30">
    <property type="match status" value="4"/>
</dbReference>
<keyword evidence="9" id="KW-0539">Nucleus</keyword>
<keyword evidence="4" id="KW-0677">Repeat</keyword>
<dbReference type="PANTHER" id="PTHR10816:SF15">
    <property type="entry name" value="MYELIN TRANSCRIPTION FACTOR 1-LIKE PROTEIN"/>
    <property type="match status" value="1"/>
</dbReference>
<evidence type="ECO:0000313" key="12">
    <source>
        <dbReference type="Proteomes" id="UP000007875"/>
    </source>
</evidence>
<keyword evidence="8" id="KW-0804">Transcription</keyword>
<reference evidence="11" key="3">
    <citation type="submission" date="2025-09" db="UniProtKB">
        <authorList>
            <consortium name="Ensembl"/>
        </authorList>
    </citation>
    <scope>IDENTIFICATION</scope>
</reference>
<keyword evidence="3" id="KW-0479">Metal-binding</keyword>
<dbReference type="OMA" id="CACEQKC"/>
<evidence type="ECO:0000256" key="7">
    <source>
        <dbReference type="ARBA" id="ARBA00023015"/>
    </source>
</evidence>
<feature type="compositionally biased region" description="Basic and acidic residues" evidence="10">
    <location>
        <begin position="250"/>
        <end position="259"/>
    </location>
</feature>
<dbReference type="GO" id="GO:0007399">
    <property type="term" value="P:nervous system development"/>
    <property type="evidence" value="ECO:0007669"/>
    <property type="project" value="UniProtKB-KW"/>
</dbReference>
<dbReference type="eggNOG" id="KOG3803">
    <property type="taxonomic scope" value="Eukaryota"/>
</dbReference>
<feature type="region of interest" description="Disordered" evidence="10">
    <location>
        <begin position="1"/>
        <end position="32"/>
    </location>
</feature>
<reference evidence="12" key="1">
    <citation type="submission" date="2003-08" db="EMBL/GenBank/DDBJ databases">
        <authorList>
            <person name="Birren B."/>
            <person name="Nusbaum C."/>
            <person name="Abebe A."/>
            <person name="Abouelleil A."/>
            <person name="Adekoya E."/>
            <person name="Ait-zahra M."/>
            <person name="Allen N."/>
            <person name="Allen T."/>
            <person name="An P."/>
            <person name="Anderson M."/>
            <person name="Anderson S."/>
            <person name="Arachchi H."/>
            <person name="Armbruster J."/>
            <person name="Bachantsang P."/>
            <person name="Baldwin J."/>
            <person name="Barry A."/>
            <person name="Bayul T."/>
            <person name="Blitshsteyn B."/>
            <person name="Bloom T."/>
            <person name="Blye J."/>
            <person name="Boguslavskiy L."/>
            <person name="Borowsky M."/>
            <person name="Boukhgalter B."/>
            <person name="Brunache A."/>
            <person name="Butler J."/>
            <person name="Calixte N."/>
            <person name="Calvo S."/>
            <person name="Camarata J."/>
            <person name="Campo K."/>
            <person name="Chang J."/>
            <person name="Cheshatsang Y."/>
            <person name="Citroen M."/>
            <person name="Collymore A."/>
            <person name="Considine T."/>
            <person name="Cook A."/>
            <person name="Cooke P."/>
            <person name="Corum B."/>
            <person name="Cuomo C."/>
            <person name="David R."/>
            <person name="Dawoe T."/>
            <person name="Degray S."/>
            <person name="Dodge S."/>
            <person name="Dooley K."/>
            <person name="Dorje P."/>
            <person name="Dorjee K."/>
            <person name="Dorris L."/>
            <person name="Duffey N."/>
            <person name="Dupes A."/>
            <person name="Elkins T."/>
            <person name="Engels R."/>
            <person name="Erickson J."/>
            <person name="Farina A."/>
            <person name="Faro S."/>
            <person name="Ferreira P."/>
            <person name="Fischer H."/>
            <person name="Fitzgerald M."/>
            <person name="Foley K."/>
            <person name="Gage D."/>
            <person name="Galagan J."/>
            <person name="Gearin G."/>
            <person name="Gnerre S."/>
            <person name="Gnirke A."/>
            <person name="Goyette A."/>
            <person name="Graham J."/>
            <person name="Grandbois E."/>
            <person name="Gyaltsen K."/>
            <person name="Hafez N."/>
            <person name="Hagopian D."/>
            <person name="Hagos B."/>
            <person name="Hall J."/>
            <person name="Hatcher B."/>
            <person name="Heller A."/>
            <person name="Higgins H."/>
            <person name="Honan T."/>
            <person name="Horn A."/>
            <person name="Houde N."/>
            <person name="Hughes L."/>
            <person name="Hulme W."/>
            <person name="Husby E."/>
            <person name="Iliev I."/>
            <person name="Jaffe D."/>
            <person name="Jones C."/>
            <person name="Kamal M."/>
            <person name="Kamat A."/>
            <person name="Kamvysselis M."/>
            <person name="Karlsson E."/>
            <person name="Kells C."/>
            <person name="Kieu A."/>
            <person name="Kisner P."/>
            <person name="Kodira C."/>
            <person name="Kulbokas E."/>
            <person name="Labutti K."/>
            <person name="Lama D."/>
            <person name="Landers T."/>
            <person name="Leger J."/>
            <person name="Levine S."/>
            <person name="Lewis D."/>
            <person name="Lewis T."/>
            <person name="Lindblad-toh K."/>
            <person name="Liu X."/>
            <person name="Lokyitsang T."/>
            <person name="Lokyitsang Y."/>
            <person name="Lucien O."/>
            <person name="Lui A."/>
            <person name="Ma L.J."/>
            <person name="Mabbitt R."/>
            <person name="Macdonald J."/>
            <person name="Maclean C."/>
            <person name="Major J."/>
            <person name="Manning J."/>
            <person name="Marabella R."/>
            <person name="Maru K."/>
            <person name="Matthews C."/>
            <person name="Mauceli E."/>
            <person name="Mccarthy M."/>
            <person name="Mcdonough S."/>
            <person name="Mcghee T."/>
            <person name="Meldrim J."/>
            <person name="Meneus L."/>
            <person name="Mesirov J."/>
            <person name="Mihalev A."/>
            <person name="Mihova T."/>
            <person name="Mikkelsen T."/>
            <person name="Mlenga V."/>
            <person name="Moru K."/>
            <person name="Mozes J."/>
            <person name="Mulrain L."/>
            <person name="Munson G."/>
            <person name="Naylor J."/>
            <person name="Newes C."/>
            <person name="Nguyen C."/>
            <person name="Nguyen N."/>
            <person name="Nguyen T."/>
            <person name="Nicol R."/>
            <person name="Nielsen C."/>
            <person name="Nizzari M."/>
            <person name="Norbu C."/>
            <person name="Norbu N."/>
            <person name="O'donnell P."/>
            <person name="Okoawo O."/>
            <person name="O'leary S."/>
            <person name="Omotosho B."/>
            <person name="O'neill K."/>
            <person name="Osman S."/>
            <person name="Parker S."/>
            <person name="Perrin D."/>
            <person name="Phunkhang P."/>
            <person name="Piqani B."/>
            <person name="Purcell S."/>
            <person name="Rachupka T."/>
            <person name="Ramasamy U."/>
            <person name="Rameau R."/>
            <person name="Ray V."/>
            <person name="Raymond C."/>
            <person name="Retta R."/>
            <person name="Richardson S."/>
            <person name="Rise C."/>
            <person name="Rodriguez J."/>
            <person name="Rogers J."/>
            <person name="Rogov P."/>
            <person name="Rutman M."/>
            <person name="Schupbach R."/>
            <person name="Seaman C."/>
            <person name="Settipalli S."/>
            <person name="Sharpe T."/>
            <person name="Sheridan J."/>
            <person name="Sherpa N."/>
            <person name="Shi J."/>
            <person name="Smirnov S."/>
            <person name="Smith C."/>
            <person name="Sougnez C."/>
            <person name="Spencer B."/>
            <person name="Stalker J."/>
            <person name="Stange-thomann N."/>
            <person name="Stavropoulos S."/>
            <person name="Stetson K."/>
            <person name="Stone C."/>
            <person name="Stone S."/>
            <person name="Stubbs M."/>
            <person name="Talamas J."/>
            <person name="Tchuinga P."/>
            <person name="Tenzing P."/>
            <person name="Tesfaye S."/>
            <person name="Theodore J."/>
            <person name="Thoulutsang Y."/>
            <person name="Topham K."/>
            <person name="Towey S."/>
            <person name="Tsamla T."/>
            <person name="Tsomo N."/>
            <person name="Vallee D."/>
            <person name="Vassiliev H."/>
            <person name="Venkataraman V."/>
            <person name="Vinson J."/>
            <person name="Vo A."/>
            <person name="Wade C."/>
            <person name="Wang S."/>
            <person name="Wangchuk T."/>
            <person name="Wangdi T."/>
            <person name="Whittaker C."/>
            <person name="Wilkinson J."/>
            <person name="Wu Y."/>
            <person name="Wyman D."/>
            <person name="Yadav S."/>
            <person name="Yang S."/>
            <person name="Yang X."/>
            <person name="Yeager S."/>
            <person name="Yee E."/>
            <person name="Young G."/>
            <person name="Zainoun J."/>
            <person name="Zembeck L."/>
            <person name="Zimmer A."/>
            <person name="Zody M."/>
            <person name="Lander E."/>
        </authorList>
    </citation>
    <scope>NUCLEOTIDE SEQUENCE [LARGE SCALE GENOMIC DNA]</scope>
</reference>
<evidence type="ECO:0000256" key="6">
    <source>
        <dbReference type="ARBA" id="ARBA00022833"/>
    </source>
</evidence>
<protein>
    <recommendedName>
        <fullName evidence="13">Myelin transcription factor 1 domain-containing protein</fullName>
    </recommendedName>
</protein>
<dbReference type="FunFam" id="4.10.320.30:FF:000001">
    <property type="entry name" value="Myelin transcription factor 1-like, a"/>
    <property type="match status" value="4"/>
</dbReference>
<dbReference type="InterPro" id="IPR002515">
    <property type="entry name" value="Znf_C2H2C"/>
</dbReference>
<feature type="region of interest" description="Disordered" evidence="10">
    <location>
        <begin position="509"/>
        <end position="565"/>
    </location>
</feature>
<dbReference type="GO" id="GO:0008270">
    <property type="term" value="F:zinc ion binding"/>
    <property type="evidence" value="ECO:0007669"/>
    <property type="project" value="UniProtKB-KW"/>
</dbReference>
<comment type="similarity">
    <text evidence="2">Belongs to the MYT1 family.</text>
</comment>
<evidence type="ECO:0000256" key="9">
    <source>
        <dbReference type="ARBA" id="ARBA00023242"/>
    </source>
</evidence>
<dbReference type="GO" id="GO:0005634">
    <property type="term" value="C:nucleus"/>
    <property type="evidence" value="ECO:0007669"/>
    <property type="project" value="UniProtKB-SubCell"/>
</dbReference>
<feature type="compositionally biased region" description="Basic and acidic residues" evidence="10">
    <location>
        <begin position="233"/>
        <end position="242"/>
    </location>
</feature>
<name>H2ZDQ6_CIOSA</name>
<feature type="compositionally biased region" description="Low complexity" evidence="10">
    <location>
        <begin position="59"/>
        <end position="71"/>
    </location>
</feature>
<keyword evidence="5" id="KW-0863">Zinc-finger</keyword>
<keyword evidence="12" id="KW-1185">Reference proteome</keyword>
<feature type="compositionally biased region" description="Basic and acidic residues" evidence="10">
    <location>
        <begin position="545"/>
        <end position="565"/>
    </location>
</feature>
<feature type="region of interest" description="Disordered" evidence="10">
    <location>
        <begin position="655"/>
        <end position="698"/>
    </location>
</feature>
<feature type="region of interest" description="Disordered" evidence="10">
    <location>
        <begin position="47"/>
        <end position="86"/>
    </location>
</feature>
<organism evidence="11 12">
    <name type="scientific">Ciona savignyi</name>
    <name type="common">Pacific transparent sea squirt</name>
    <dbReference type="NCBI Taxonomy" id="51511"/>
    <lineage>
        <taxon>Eukaryota</taxon>
        <taxon>Metazoa</taxon>
        <taxon>Chordata</taxon>
        <taxon>Tunicata</taxon>
        <taxon>Ascidiacea</taxon>
        <taxon>Phlebobranchia</taxon>
        <taxon>Cionidae</taxon>
        <taxon>Ciona</taxon>
    </lineage>
</organism>
<evidence type="ECO:0000256" key="10">
    <source>
        <dbReference type="SAM" id="MobiDB-lite"/>
    </source>
</evidence>
<keyword evidence="6" id="KW-0862">Zinc</keyword>
<sequence length="1193" mass="132016">MDTAVQRSVGAHVKTPMSTNGENRFDMSITPPYSGVHEMQACSDKKLNHSPIQDRGNGSLSPSSDNSSTSSEGEQHFTSTHKEDEQANTANMTKCYWAMLAWAKATGKQFQMDSKASAYFRQGPVPRVNDRIVTPSLDETEEVSSVTEKVLTTRCSDAEYSEEEVEASFENSPALNSVSFKSDILKNVECSKEPSFSVTMEDSVKQLKSSPDKMQWLLKHRSMASRMSPMKIEANRGQHDGENNSSKSRRPSDESDREFHEIATTTESETGLQAFSVASNYSKDNKCPTPGCQGIGHITGLYTHHRSFSGCPNKDRMPKEAIQALTDGAKKCPTQGCLGKGHVNGNRQTHRSESGCPIAARNKRVQQHLKNSSKQFKRQFDTKEPFNNKYASDNSEQLHENIDDHKAKMALNGMGASITHRSNDSQGKTGLNSLHRFYLDSVPTAAGFKPSQFPNLFPPTYPTAANVGGVYGVGNIYEAMRLRQAAMSQMGCQTTALQQLSSFVALSKRVRGGSEDSTSKESRSRITYFDTPSNDGKSENQLTLKDAKGKKLSSERDHSIESIMKESPKHCLMKESPQRIRSEEQKHTVDVAQINVRDSFPKTEIPYGIADLRRELIRQVHNPAYFGLYSGVLGTGGMLLPGQFSNNLPFYARSKFETGNTDNDKDTDKANKRRDSGYDGSPGRKKSSATDVDNCTPPTKIQKQIKLTEDSGDGVLDLSVKCKLSGAETCKPKDQAAPKSKSKTSAVNPSETLFSYSGSPTIRPGTSEFISYGDKASAKKRTFAESNYSSPFFTQPPVNYFDGRKQLLESFKRLNQNQHELARNDFIHYRMPHLLRNETVNIPTTRTAFVPHPSNFPTKLKNEPIEFGEPLERNQIVSFSPWSNRPKLTAKRKDIQTCPMPGCDGKGHSTGNYTSHRSLSGCPLAPRGLVTACACEQKCPTEGCDGSGHATGNYTSHRSLSGCPLAKRNRLSNHGLTPHLGDSSSQSDLRKLDEPQIENARITSLNERFGLSLENKEYLVKSEPVSPNYRAIDTSAEGLKTKDDLEMKNNQALTVHDHEKEILFQREMFQRSQSLNENITDRSTADDVTLSPLSNESPETEVRKTAASNAISVTADTAVEDSTIDEMKTQLLGYLGGIALPHSREFPTRENIDSYLEQLRKCCSDLSNYENRALLAAVKEAVPSYFDLGMVAP</sequence>
<evidence type="ECO:0000256" key="4">
    <source>
        <dbReference type="ARBA" id="ARBA00022737"/>
    </source>
</evidence>
<feature type="compositionally biased region" description="Polar residues" evidence="10">
    <location>
        <begin position="689"/>
        <end position="698"/>
    </location>
</feature>
<evidence type="ECO:0000256" key="5">
    <source>
        <dbReference type="ARBA" id="ARBA00022771"/>
    </source>
</evidence>
<dbReference type="GO" id="GO:0000978">
    <property type="term" value="F:RNA polymerase II cis-regulatory region sequence-specific DNA binding"/>
    <property type="evidence" value="ECO:0007669"/>
    <property type="project" value="TreeGrafter"/>
</dbReference>
<dbReference type="InterPro" id="IPR036060">
    <property type="entry name" value="Znf_C2H2C_sf"/>
</dbReference>
<evidence type="ECO:0000313" key="11">
    <source>
        <dbReference type="Ensembl" id="ENSCSAVP00000015722.1"/>
    </source>
</evidence>
<reference evidence="11" key="2">
    <citation type="submission" date="2025-08" db="UniProtKB">
        <authorList>
            <consortium name="Ensembl"/>
        </authorList>
    </citation>
    <scope>IDENTIFICATION</scope>
</reference>
<dbReference type="PANTHER" id="PTHR10816">
    <property type="entry name" value="MYELIN TRANSCRIPTION FACTOR 1-RELATED"/>
    <property type="match status" value="1"/>
</dbReference>
<keyword evidence="7" id="KW-0805">Transcription regulation</keyword>
<feature type="compositionally biased region" description="Polar residues" evidence="10">
    <location>
        <begin position="530"/>
        <end position="543"/>
    </location>
</feature>
<dbReference type="STRING" id="51511.ENSCSAVP00000015722"/>
<evidence type="ECO:0000256" key="1">
    <source>
        <dbReference type="ARBA" id="ARBA00004123"/>
    </source>
</evidence>
<accession>H2ZDQ6</accession>
<feature type="compositionally biased region" description="Basic and acidic residues" evidence="10">
    <location>
        <begin position="662"/>
        <end position="677"/>
    </location>
</feature>
<evidence type="ECO:0008006" key="13">
    <source>
        <dbReference type="Google" id="ProtNLM"/>
    </source>
</evidence>
<dbReference type="Proteomes" id="UP000007875">
    <property type="component" value="Unassembled WGS sequence"/>
</dbReference>
<evidence type="ECO:0000256" key="8">
    <source>
        <dbReference type="ARBA" id="ARBA00023163"/>
    </source>
</evidence>
<proteinExistence type="inferred from homology"/>
<feature type="region of interest" description="Disordered" evidence="10">
    <location>
        <begin position="224"/>
        <end position="259"/>
    </location>
</feature>
<feature type="region of interest" description="Disordered" evidence="10">
    <location>
        <begin position="1076"/>
        <end position="1101"/>
    </location>
</feature>
<dbReference type="InParanoid" id="H2ZDQ6"/>
<evidence type="ECO:0000256" key="2">
    <source>
        <dbReference type="ARBA" id="ARBA00010194"/>
    </source>
</evidence>
<dbReference type="Pfam" id="PF01530">
    <property type="entry name" value="zf-C2HC"/>
    <property type="match status" value="4"/>
</dbReference>
<dbReference type="SUPFAM" id="SSF103637">
    <property type="entry name" value="CCHHC domain"/>
    <property type="match status" value="4"/>
</dbReference>
<dbReference type="AlphaFoldDB" id="H2ZDQ6"/>
<dbReference type="GeneTree" id="ENSGT00940000170173"/>
<dbReference type="Ensembl" id="ENSCSAVT00000015901.1">
    <property type="protein sequence ID" value="ENSCSAVP00000015722.1"/>
    <property type="gene ID" value="ENSCSAVG00000009233.1"/>
</dbReference>
<feature type="region of interest" description="Disordered" evidence="10">
    <location>
        <begin position="974"/>
        <end position="995"/>
    </location>
</feature>
<comment type="subcellular location">
    <subcellularLocation>
        <location evidence="1">Nucleus</location>
    </subcellularLocation>
</comment>
<evidence type="ECO:0000256" key="3">
    <source>
        <dbReference type="ARBA" id="ARBA00022723"/>
    </source>
</evidence>
<dbReference type="PROSITE" id="PS51802">
    <property type="entry name" value="ZF_CCHHC"/>
    <property type="match status" value="4"/>
</dbReference>